<feature type="transmembrane region" description="Helical" evidence="2">
    <location>
        <begin position="117"/>
        <end position="134"/>
    </location>
</feature>
<sequence>MTGVPLALASALAYGVADVAGGLLSRRADFRTVALLGQVGGLVCAVVAALFVPAHGVDAADLGWGALSGAGTGLAMVFLYRGLSHGDMSVVVPVSAVGGVALPVVAGVVLLGDRPSVPAWIGIVVVVPALWLVSRARSDEHGRARAAVGGGLVAGAGIGLQYLALAQADDGAGIWPVAAGRVAAVLVIVPLVWPPGRDRPSGGITFRSAATGGVAAAALVCYLLATREQLVVIAVVLSSLYPVVPVLFGVTVLRERLSVAQAAGLAGAAAAVLLLTVPV</sequence>
<reference evidence="5" key="1">
    <citation type="journal article" date="2019" name="Int. J. Syst. Evol. Microbiol.">
        <title>The Global Catalogue of Microorganisms (GCM) 10K type strain sequencing project: providing services to taxonomists for standard genome sequencing and annotation.</title>
        <authorList>
            <consortium name="The Broad Institute Genomics Platform"/>
            <consortium name="The Broad Institute Genome Sequencing Center for Infectious Disease"/>
            <person name="Wu L."/>
            <person name="Ma J."/>
        </authorList>
    </citation>
    <scope>NUCLEOTIDE SEQUENCE [LARGE SCALE GENOMIC DNA]</scope>
    <source>
        <strain evidence="5">JCM 17440</strain>
    </source>
</reference>
<feature type="transmembrane region" description="Helical" evidence="2">
    <location>
        <begin position="231"/>
        <end position="250"/>
    </location>
</feature>
<feature type="transmembrane region" description="Helical" evidence="2">
    <location>
        <begin position="6"/>
        <end position="25"/>
    </location>
</feature>
<comment type="caution">
    <text evidence="4">The sequence shown here is derived from an EMBL/GenBank/DDBJ whole genome shotgun (WGS) entry which is preliminary data.</text>
</comment>
<dbReference type="InterPro" id="IPR037185">
    <property type="entry name" value="EmrE-like"/>
</dbReference>
<feature type="transmembrane region" description="Helical" evidence="2">
    <location>
        <begin position="146"/>
        <end position="166"/>
    </location>
</feature>
<dbReference type="Pfam" id="PF00892">
    <property type="entry name" value="EamA"/>
    <property type="match status" value="1"/>
</dbReference>
<feature type="transmembrane region" description="Helical" evidence="2">
    <location>
        <begin position="90"/>
        <end position="111"/>
    </location>
</feature>
<organism evidence="4 5">
    <name type="scientific">Actinomadura meridiana</name>
    <dbReference type="NCBI Taxonomy" id="559626"/>
    <lineage>
        <taxon>Bacteria</taxon>
        <taxon>Bacillati</taxon>
        <taxon>Actinomycetota</taxon>
        <taxon>Actinomycetes</taxon>
        <taxon>Streptosporangiales</taxon>
        <taxon>Thermomonosporaceae</taxon>
        <taxon>Actinomadura</taxon>
    </lineage>
</organism>
<evidence type="ECO:0000256" key="2">
    <source>
        <dbReference type="SAM" id="Phobius"/>
    </source>
</evidence>
<feature type="transmembrane region" description="Helical" evidence="2">
    <location>
        <begin position="205"/>
        <end position="225"/>
    </location>
</feature>
<dbReference type="Proteomes" id="UP001501710">
    <property type="component" value="Unassembled WGS sequence"/>
</dbReference>
<feature type="transmembrane region" description="Helical" evidence="2">
    <location>
        <begin position="32"/>
        <end position="52"/>
    </location>
</feature>
<gene>
    <name evidence="4" type="ORF">GCM10022254_35440</name>
</gene>
<feature type="transmembrane region" description="Helical" evidence="2">
    <location>
        <begin position="257"/>
        <end position="277"/>
    </location>
</feature>
<keyword evidence="2" id="KW-1133">Transmembrane helix</keyword>
<evidence type="ECO:0000313" key="5">
    <source>
        <dbReference type="Proteomes" id="UP001501710"/>
    </source>
</evidence>
<proteinExistence type="inferred from homology"/>
<feature type="transmembrane region" description="Helical" evidence="2">
    <location>
        <begin position="172"/>
        <end position="193"/>
    </location>
</feature>
<feature type="domain" description="EamA" evidence="3">
    <location>
        <begin position="2"/>
        <end position="134"/>
    </location>
</feature>
<keyword evidence="2" id="KW-0812">Transmembrane</keyword>
<dbReference type="SUPFAM" id="SSF103481">
    <property type="entry name" value="Multidrug resistance efflux transporter EmrE"/>
    <property type="match status" value="2"/>
</dbReference>
<protein>
    <submittedName>
        <fullName evidence="4">DMT family transporter</fullName>
    </submittedName>
</protein>
<accession>A0ABP8C3Y5</accession>
<keyword evidence="2" id="KW-0472">Membrane</keyword>
<evidence type="ECO:0000256" key="1">
    <source>
        <dbReference type="ARBA" id="ARBA00007362"/>
    </source>
</evidence>
<feature type="transmembrane region" description="Helical" evidence="2">
    <location>
        <begin position="64"/>
        <end position="83"/>
    </location>
</feature>
<evidence type="ECO:0000313" key="4">
    <source>
        <dbReference type="EMBL" id="GAA4233289.1"/>
    </source>
</evidence>
<dbReference type="RefSeq" id="WP_344897737.1">
    <property type="nucleotide sequence ID" value="NZ_BAABAS010000006.1"/>
</dbReference>
<evidence type="ECO:0000259" key="3">
    <source>
        <dbReference type="Pfam" id="PF00892"/>
    </source>
</evidence>
<comment type="similarity">
    <text evidence="1">Belongs to the EamA transporter family.</text>
</comment>
<dbReference type="Gene3D" id="1.10.3730.20">
    <property type="match status" value="2"/>
</dbReference>
<dbReference type="InterPro" id="IPR000620">
    <property type="entry name" value="EamA_dom"/>
</dbReference>
<dbReference type="EMBL" id="BAABAS010000006">
    <property type="protein sequence ID" value="GAA4233289.1"/>
    <property type="molecule type" value="Genomic_DNA"/>
</dbReference>
<name>A0ABP8C3Y5_9ACTN</name>
<keyword evidence="5" id="KW-1185">Reference proteome</keyword>